<accession>A0A8S9XLA9</accession>
<feature type="region of interest" description="Disordered" evidence="1">
    <location>
        <begin position="368"/>
        <end position="552"/>
    </location>
</feature>
<feature type="compositionally biased region" description="Basic and acidic residues" evidence="1">
    <location>
        <begin position="368"/>
        <end position="386"/>
    </location>
</feature>
<reference evidence="2" key="1">
    <citation type="journal article" date="2021" name="Mol. Ecol. Resour.">
        <title>Apolygus lucorum genome provides insights into omnivorousness and mesophyll feeding.</title>
        <authorList>
            <person name="Liu Y."/>
            <person name="Liu H."/>
            <person name="Wang H."/>
            <person name="Huang T."/>
            <person name="Liu B."/>
            <person name="Yang B."/>
            <person name="Yin L."/>
            <person name="Li B."/>
            <person name="Zhang Y."/>
            <person name="Zhang S."/>
            <person name="Jiang F."/>
            <person name="Zhang X."/>
            <person name="Ren Y."/>
            <person name="Wang B."/>
            <person name="Wang S."/>
            <person name="Lu Y."/>
            <person name="Wu K."/>
            <person name="Fan W."/>
            <person name="Wang G."/>
        </authorList>
    </citation>
    <scope>NUCLEOTIDE SEQUENCE</scope>
    <source>
        <strain evidence="2">12Hb</strain>
    </source>
</reference>
<feature type="compositionally biased region" description="Polar residues" evidence="1">
    <location>
        <begin position="80"/>
        <end position="94"/>
    </location>
</feature>
<feature type="compositionally biased region" description="Basic and acidic residues" evidence="1">
    <location>
        <begin position="1223"/>
        <end position="1245"/>
    </location>
</feature>
<feature type="region of interest" description="Disordered" evidence="1">
    <location>
        <begin position="1"/>
        <end position="94"/>
    </location>
</feature>
<feature type="compositionally biased region" description="Basic and acidic residues" evidence="1">
    <location>
        <begin position="760"/>
        <end position="771"/>
    </location>
</feature>
<feature type="compositionally biased region" description="Basic and acidic residues" evidence="1">
    <location>
        <begin position="291"/>
        <end position="318"/>
    </location>
</feature>
<feature type="region of interest" description="Disordered" evidence="1">
    <location>
        <begin position="1110"/>
        <end position="1138"/>
    </location>
</feature>
<feature type="region of interest" description="Disordered" evidence="1">
    <location>
        <begin position="155"/>
        <end position="194"/>
    </location>
</feature>
<feature type="compositionally biased region" description="Basic and acidic residues" evidence="1">
    <location>
        <begin position="887"/>
        <end position="901"/>
    </location>
</feature>
<feature type="compositionally biased region" description="Basic and acidic residues" evidence="1">
    <location>
        <begin position="567"/>
        <end position="590"/>
    </location>
</feature>
<dbReference type="Proteomes" id="UP000466442">
    <property type="component" value="Unassembled WGS sequence"/>
</dbReference>
<evidence type="ECO:0000313" key="3">
    <source>
        <dbReference type="Proteomes" id="UP000466442"/>
    </source>
</evidence>
<feature type="compositionally biased region" description="Basic and acidic residues" evidence="1">
    <location>
        <begin position="648"/>
        <end position="660"/>
    </location>
</feature>
<dbReference type="EMBL" id="WIXP02000006">
    <property type="protein sequence ID" value="KAF6209409.1"/>
    <property type="molecule type" value="Genomic_DNA"/>
</dbReference>
<feature type="region of interest" description="Disordered" evidence="1">
    <location>
        <begin position="211"/>
        <end position="235"/>
    </location>
</feature>
<keyword evidence="3" id="KW-1185">Reference proteome</keyword>
<name>A0A8S9XLA9_APOLU</name>
<feature type="compositionally biased region" description="Polar residues" evidence="1">
    <location>
        <begin position="447"/>
        <end position="464"/>
    </location>
</feature>
<feature type="compositionally biased region" description="Polar residues" evidence="1">
    <location>
        <begin position="1013"/>
        <end position="1036"/>
    </location>
</feature>
<feature type="compositionally biased region" description="Basic and acidic residues" evidence="1">
    <location>
        <begin position="807"/>
        <end position="816"/>
    </location>
</feature>
<feature type="compositionally biased region" description="Basic and acidic residues" evidence="1">
    <location>
        <begin position="1110"/>
        <end position="1125"/>
    </location>
</feature>
<dbReference type="AlphaFoldDB" id="A0A8S9XLA9"/>
<feature type="compositionally biased region" description="Basic and acidic residues" evidence="1">
    <location>
        <begin position="216"/>
        <end position="229"/>
    </location>
</feature>
<feature type="region of interest" description="Disordered" evidence="1">
    <location>
        <begin position="567"/>
        <end position="946"/>
    </location>
</feature>
<feature type="region of interest" description="Disordered" evidence="1">
    <location>
        <begin position="1013"/>
        <end position="1050"/>
    </location>
</feature>
<comment type="caution">
    <text evidence="2">The sequence shown here is derived from an EMBL/GenBank/DDBJ whole genome shotgun (WGS) entry which is preliminary data.</text>
</comment>
<gene>
    <name evidence="2" type="ORF">GE061_015156</name>
</gene>
<organism evidence="2 3">
    <name type="scientific">Apolygus lucorum</name>
    <name type="common">Small green plant bug</name>
    <name type="synonym">Lygocoris lucorum</name>
    <dbReference type="NCBI Taxonomy" id="248454"/>
    <lineage>
        <taxon>Eukaryota</taxon>
        <taxon>Metazoa</taxon>
        <taxon>Ecdysozoa</taxon>
        <taxon>Arthropoda</taxon>
        <taxon>Hexapoda</taxon>
        <taxon>Insecta</taxon>
        <taxon>Pterygota</taxon>
        <taxon>Neoptera</taxon>
        <taxon>Paraneoptera</taxon>
        <taxon>Hemiptera</taxon>
        <taxon>Heteroptera</taxon>
        <taxon>Panheteroptera</taxon>
        <taxon>Cimicomorpha</taxon>
        <taxon>Miridae</taxon>
        <taxon>Mirini</taxon>
        <taxon>Apolygus</taxon>
    </lineage>
</organism>
<feature type="region of interest" description="Disordered" evidence="1">
    <location>
        <begin position="1223"/>
        <end position="1262"/>
    </location>
</feature>
<feature type="compositionally biased region" description="Basic and acidic residues" evidence="1">
    <location>
        <begin position="777"/>
        <end position="793"/>
    </location>
</feature>
<evidence type="ECO:0000256" key="1">
    <source>
        <dbReference type="SAM" id="MobiDB-lite"/>
    </source>
</evidence>
<feature type="compositionally biased region" description="Basic and acidic residues" evidence="1">
    <location>
        <begin position="501"/>
        <end position="534"/>
    </location>
</feature>
<feature type="compositionally biased region" description="Low complexity" evidence="1">
    <location>
        <begin position="596"/>
        <end position="610"/>
    </location>
</feature>
<protein>
    <submittedName>
        <fullName evidence="2">Uncharacterized protein</fullName>
    </submittedName>
</protein>
<feature type="compositionally biased region" description="Basic and acidic residues" evidence="1">
    <location>
        <begin position="426"/>
        <end position="436"/>
    </location>
</feature>
<feature type="compositionally biased region" description="Basic residues" evidence="1">
    <location>
        <begin position="1126"/>
        <end position="1138"/>
    </location>
</feature>
<feature type="compositionally biased region" description="Basic and acidic residues" evidence="1">
    <location>
        <begin position="823"/>
        <end position="874"/>
    </location>
</feature>
<feature type="compositionally biased region" description="Polar residues" evidence="1">
    <location>
        <begin position="35"/>
        <end position="52"/>
    </location>
</feature>
<feature type="compositionally biased region" description="Polar residues" evidence="1">
    <location>
        <begin position="61"/>
        <end position="72"/>
    </location>
</feature>
<sequence>MDVSRNEQPQSKDVENKSGVPKGETSFGDTHSVRKQSQTNDAKPSMPNTTESKPAPDAQQKKNNSKLAVENSSSRDHLQEGTSSSKQPDANQTHADNHCICCKCKQNKENADNAALFLNPCYCNSQDSKGSRPIFQFFANPIPCDCQQKSGVQAPKSQLQEQKRDSQDAGTQTGKKPTPCRSADQVAPTQSEHENAPCILSSESCTCTVSRTSSRNKKDPENNQPEKSKSNTNCTCPQDIEEVFQNFDDSYSKCVQEIKVLIREGHLRRYNGSDESFTVTREITVVPSKSKSGEDKPKEAPRQHLEFRESQDKIKSEDSYAAPKSPNKPPTQTPTDLRSDIEELKRLIKDTRFGHCPCCKCCKCEKEVKVSDESSKPHDEQDKSRPEPSLAQGQPDSKHDERKLSTSLPPAEYFDKMVDPKGASIAKDEQGKHKVEASPVSGEKPTGKSTKGMNEATKNSNRNVPTKDQKPDQSFKSLNERPGSIPKDDPRILPKNTSSKEIVEPKKEPAESSKTKDESPEYQSERDQEIKDTNNEPPEGSKIIHISPSYIDPEGLPAVVKELIAKEPAKDLEPGSKLDSNKQEVRKSQDQDQQEQKQFLSASRSLTSSSNKNFETKQEGGKVGSRSFTSDDSKNRKPKQGGESLGRISDEKIESKENLHRQPKARSGLQPSTLDQNNEPKTREGQEMGEGTGDISTPIIDSASGPVTTPRGTKVSVGGGKVVIEVPIGPKNAEPLEKKESRITTVSDKGPSLEAEGEYGGEKQGPERKPETTAGKRKLDNELDEKKKSKAEMENESEIGSNRPKPRRVETTDKNLEPASSAADKKKFMSGNEGDKQRKLSLERQALDESRDRFFSEKRADNEGFARRGDEDGGKSWSPFAGVFGSGREKGSGISEKRSKTDAGSQSSKTGARIDDSGSNVLQKPDGDEVSIESEASSTTVTDDCDDLFNSQPCTFYSEESGVSSITEAIKATETELYVMIIESQPPLVQSHDRHDEIISLLLSDNNVSDFSGNSDLGNGSTSKTSIPNSQQSSLPTKPHCARTAPHNGREKQSCFPVELITLQTSDESVLLDTDIGSSAVVESNSSNEQPLPLERATSSSLHIINKVMKERKIGGSKEERDSRRRSCSVRKRADKKKVHYSNIPNRIHDEMTGSRESARPVEELDLAENVKNQEVQVTKWNCKVQTAGPRKFNLTDIPREMEDKLAKYLGLERTVEVMDLKEKTFKDEKSPTPRENSNLKESKRSFQKNRQTAKLLSAKGK</sequence>
<feature type="region of interest" description="Disordered" evidence="1">
    <location>
        <begin position="286"/>
        <end position="342"/>
    </location>
</feature>
<evidence type="ECO:0000313" key="2">
    <source>
        <dbReference type="EMBL" id="KAF6209409.1"/>
    </source>
</evidence>
<proteinExistence type="predicted"/>